<evidence type="ECO:0000313" key="3">
    <source>
        <dbReference type="EMBL" id="ODM09656.1"/>
    </source>
</evidence>
<feature type="transmembrane region" description="Helical" evidence="1">
    <location>
        <begin position="20"/>
        <end position="39"/>
    </location>
</feature>
<gene>
    <name evidence="3" type="ORF">BEH84_04023</name>
    <name evidence="2" type="ORF">BEI61_02684</name>
</gene>
<keyword evidence="1" id="KW-0472">Membrane</keyword>
<dbReference type="AlphaFoldDB" id="A0A1E3ANF0"/>
<evidence type="ECO:0000313" key="2">
    <source>
        <dbReference type="EMBL" id="ODM06794.1"/>
    </source>
</evidence>
<reference evidence="4 5" key="1">
    <citation type="submission" date="2016-07" db="EMBL/GenBank/DDBJ databases">
        <title>Characterization of isolates of Eisenbergiella tayi derived from blood cultures, using whole genome sequencing.</title>
        <authorList>
            <person name="Burdz T."/>
            <person name="Wiebe D."/>
            <person name="Huynh C."/>
            <person name="Bernard K."/>
        </authorList>
    </citation>
    <scope>NUCLEOTIDE SEQUENCE [LARGE SCALE GENOMIC DNA]</scope>
    <source>
        <strain evidence="2 4">NML 110608</strain>
        <strain evidence="3 5">NML 120489</strain>
    </source>
</reference>
<accession>A0A1E3ANF0</accession>
<proteinExistence type="predicted"/>
<dbReference type="EMBL" id="MCGI01000004">
    <property type="protein sequence ID" value="ODM09656.1"/>
    <property type="molecule type" value="Genomic_DNA"/>
</dbReference>
<dbReference type="Proteomes" id="UP000094067">
    <property type="component" value="Unassembled WGS sequence"/>
</dbReference>
<protein>
    <submittedName>
        <fullName evidence="3">Uncharacterized protein</fullName>
    </submittedName>
</protein>
<keyword evidence="1" id="KW-0812">Transmembrane</keyword>
<evidence type="ECO:0000313" key="5">
    <source>
        <dbReference type="Proteomes" id="UP000095003"/>
    </source>
</evidence>
<dbReference type="Proteomes" id="UP000095003">
    <property type="component" value="Unassembled WGS sequence"/>
</dbReference>
<evidence type="ECO:0000256" key="1">
    <source>
        <dbReference type="SAM" id="Phobius"/>
    </source>
</evidence>
<sequence length="45" mass="5045">MAVGQTDDTENKTEDTIFCNTPPFLLLTSILITIILYRINMSAII</sequence>
<dbReference type="GeneID" id="93305305"/>
<dbReference type="EMBL" id="MCGH01000002">
    <property type="protein sequence ID" value="ODM06794.1"/>
    <property type="molecule type" value="Genomic_DNA"/>
</dbReference>
<organism evidence="3 5">
    <name type="scientific">Eisenbergiella tayi</name>
    <dbReference type="NCBI Taxonomy" id="1432052"/>
    <lineage>
        <taxon>Bacteria</taxon>
        <taxon>Bacillati</taxon>
        <taxon>Bacillota</taxon>
        <taxon>Clostridia</taxon>
        <taxon>Lachnospirales</taxon>
        <taxon>Lachnospiraceae</taxon>
        <taxon>Eisenbergiella</taxon>
    </lineage>
</organism>
<name>A0A1E3ANF0_9FIRM</name>
<dbReference type="RefSeq" id="WP_009252449.1">
    <property type="nucleotide sequence ID" value="NZ_CABMHK010000112.1"/>
</dbReference>
<evidence type="ECO:0000313" key="4">
    <source>
        <dbReference type="Proteomes" id="UP000094067"/>
    </source>
</evidence>
<keyword evidence="1" id="KW-1133">Transmembrane helix</keyword>
<comment type="caution">
    <text evidence="3">The sequence shown here is derived from an EMBL/GenBank/DDBJ whole genome shotgun (WGS) entry which is preliminary data.</text>
</comment>